<evidence type="ECO:0000256" key="4">
    <source>
        <dbReference type="ARBA" id="ARBA00034697"/>
    </source>
</evidence>
<feature type="compositionally biased region" description="Basic residues" evidence="8">
    <location>
        <begin position="486"/>
        <end position="496"/>
    </location>
</feature>
<evidence type="ECO:0000256" key="9">
    <source>
        <dbReference type="SAM" id="SignalP"/>
    </source>
</evidence>
<name>A0AAJ7U604_PETMA</name>
<dbReference type="InterPro" id="IPR012879">
    <property type="entry name" value="CCDC47"/>
</dbReference>
<organism evidence="10 11">
    <name type="scientific">Petromyzon marinus</name>
    <name type="common">Sea lamprey</name>
    <dbReference type="NCBI Taxonomy" id="7757"/>
    <lineage>
        <taxon>Eukaryota</taxon>
        <taxon>Metazoa</taxon>
        <taxon>Chordata</taxon>
        <taxon>Craniata</taxon>
        <taxon>Vertebrata</taxon>
        <taxon>Cyclostomata</taxon>
        <taxon>Hyperoartia</taxon>
        <taxon>Petromyzontiformes</taxon>
        <taxon>Petromyzontidae</taxon>
        <taxon>Petromyzon</taxon>
    </lineage>
</organism>
<feature type="region of interest" description="Disordered" evidence="8">
    <location>
        <begin position="432"/>
        <end position="496"/>
    </location>
</feature>
<evidence type="ECO:0000256" key="3">
    <source>
        <dbReference type="ARBA" id="ARBA00023136"/>
    </source>
</evidence>
<protein>
    <recommendedName>
        <fullName evidence="6">PAT complex subunit CCDC47</fullName>
    </recommendedName>
    <alternativeName>
        <fullName evidence="7">Coiled-coil domain-containing protein 47</fullName>
    </alternativeName>
</protein>
<dbReference type="Proteomes" id="UP001318040">
    <property type="component" value="Chromosome 54"/>
</dbReference>
<comment type="subcellular location">
    <subcellularLocation>
        <location evidence="4">Rough endoplasmic reticulum membrane</location>
        <topology evidence="4">Single-pass type I membrane protein</topology>
    </subcellularLocation>
</comment>
<feature type="signal peptide" evidence="9">
    <location>
        <begin position="1"/>
        <end position="27"/>
    </location>
</feature>
<proteinExistence type="inferred from homology"/>
<evidence type="ECO:0000313" key="10">
    <source>
        <dbReference type="Proteomes" id="UP001318040"/>
    </source>
</evidence>
<keyword evidence="10" id="KW-1185">Reference proteome</keyword>
<evidence type="ECO:0000256" key="6">
    <source>
        <dbReference type="ARBA" id="ARBA00034875"/>
    </source>
</evidence>
<evidence type="ECO:0000256" key="1">
    <source>
        <dbReference type="ARBA" id="ARBA00022692"/>
    </source>
</evidence>
<feature type="compositionally biased region" description="Acidic residues" evidence="8">
    <location>
        <begin position="72"/>
        <end position="118"/>
    </location>
</feature>
<keyword evidence="3" id="KW-0472">Membrane</keyword>
<feature type="compositionally biased region" description="Basic and acidic residues" evidence="8">
    <location>
        <begin position="443"/>
        <end position="485"/>
    </location>
</feature>
<comment type="similarity">
    <text evidence="5">Belongs to the CCDC47 family.</text>
</comment>
<evidence type="ECO:0000256" key="5">
    <source>
        <dbReference type="ARBA" id="ARBA00034746"/>
    </source>
</evidence>
<gene>
    <name evidence="11" type="primary">LOC116954061</name>
</gene>
<dbReference type="AlphaFoldDB" id="A0AAJ7U604"/>
<dbReference type="GO" id="GO:0030867">
    <property type="term" value="C:rough endoplasmic reticulum membrane"/>
    <property type="evidence" value="ECO:0007669"/>
    <property type="project" value="UniProtKB-SubCell"/>
</dbReference>
<dbReference type="PANTHER" id="PTHR12883:SF0">
    <property type="entry name" value="PAT COMPLEX SUBUNIT CCDC47"/>
    <property type="match status" value="1"/>
</dbReference>
<feature type="region of interest" description="Disordered" evidence="8">
    <location>
        <begin position="44"/>
        <end position="132"/>
    </location>
</feature>
<evidence type="ECO:0000313" key="11">
    <source>
        <dbReference type="RefSeq" id="XP_032830364.1"/>
    </source>
</evidence>
<feature type="compositionally biased region" description="Low complexity" evidence="8">
    <location>
        <begin position="53"/>
        <end position="63"/>
    </location>
</feature>
<accession>A0AAJ7U604</accession>
<dbReference type="RefSeq" id="XP_032830364.1">
    <property type="nucleotide sequence ID" value="XM_032974473.1"/>
</dbReference>
<dbReference type="PANTHER" id="PTHR12883">
    <property type="entry name" value="ADIPOCYTE-SPECIFIC PROTEIN 4-RELATED"/>
    <property type="match status" value="1"/>
</dbReference>
<evidence type="ECO:0000256" key="2">
    <source>
        <dbReference type="ARBA" id="ARBA00022989"/>
    </source>
</evidence>
<dbReference type="KEGG" id="pmrn:116954061"/>
<evidence type="ECO:0000256" key="8">
    <source>
        <dbReference type="SAM" id="MobiDB-lite"/>
    </source>
</evidence>
<dbReference type="GO" id="GO:0005509">
    <property type="term" value="F:calcium ion binding"/>
    <property type="evidence" value="ECO:0007669"/>
    <property type="project" value="InterPro"/>
</dbReference>
<feature type="chain" id="PRO_5042532682" description="PAT complex subunit CCDC47" evidence="9">
    <location>
        <begin position="28"/>
        <end position="496"/>
    </location>
</feature>
<keyword evidence="2" id="KW-1133">Transmembrane helix</keyword>
<reference evidence="11" key="1">
    <citation type="submission" date="2025-08" db="UniProtKB">
        <authorList>
            <consortium name="RefSeq"/>
        </authorList>
    </citation>
    <scope>IDENTIFICATION</scope>
    <source>
        <tissue evidence="11">Sperm</tissue>
    </source>
</reference>
<keyword evidence="1" id="KW-0812">Transmembrane</keyword>
<dbReference type="Pfam" id="PF07946">
    <property type="entry name" value="CCDC47"/>
    <property type="match status" value="1"/>
</dbReference>
<evidence type="ECO:0000256" key="7">
    <source>
        <dbReference type="ARBA" id="ARBA00034902"/>
    </source>
</evidence>
<dbReference type="GO" id="GO:0032469">
    <property type="term" value="P:endoplasmic reticulum calcium ion homeostasis"/>
    <property type="evidence" value="ECO:0007669"/>
    <property type="project" value="InterPro"/>
</dbReference>
<keyword evidence="9" id="KW-0732">Signal</keyword>
<sequence>MAQVLPPLLLLLLVLCRLGPAYHLVQGQPNDNVADYDDNDFAEFEDAEDHDAWPGAAPAASAPKVTPGSARDDDEGAEASRDEDGDEEDDDDDGIVQDEPDLDDVDEGDVYDEEEFEGMDGPATPKRQGEQPLHIRQVPLGMHTGWDRYQLEILMAAGLTAYILNYLFGRNKNNQLAQAWFNAHRSLLETNFALVGDNGTDKEPTSTLQLAQENDHVFSLWCSGRACCEGMLVHLKLLKRQDLLSLLTRMMRPASDSIHVSVTMNAEDMESLVFMLGSKRTVAKFHKELEDLSHFCPEKPKSGSRFGLPDSVAILSESGEVSDAILDDRMVTLLKNNAEKIESMHFSDQYSGTKIVQEEGQAVKPPDTQKTLLFTFNVPGNGRSSTQDMEAMLPLMSMVIYSIDKMRKIRLSKEAKQKADRNRSHVAELYQRLGHAQRQEAAQTRREEKRRAEKERIMNEEDPDKQRRLEEVQQRREQKKMERKQTKMKQLKVKAM</sequence>